<dbReference type="PANTHER" id="PTHR43544">
    <property type="entry name" value="SHORT-CHAIN DEHYDROGENASE/REDUCTASE"/>
    <property type="match status" value="1"/>
</dbReference>
<dbReference type="InterPro" id="IPR002347">
    <property type="entry name" value="SDR_fam"/>
</dbReference>
<dbReference type="InterPro" id="IPR051468">
    <property type="entry name" value="Fungal_SecMetab_SDRs"/>
</dbReference>
<dbReference type="PANTHER" id="PTHR43544:SF12">
    <property type="entry name" value="NAD(P)-BINDING ROSSMANN-FOLD SUPERFAMILY PROTEIN"/>
    <property type="match status" value="1"/>
</dbReference>
<name>A0ABQ1XEB9_9PROT</name>
<evidence type="ECO:0000313" key="2">
    <source>
        <dbReference type="Proteomes" id="UP000648722"/>
    </source>
</evidence>
<organism evidence="1 2">
    <name type="scientific">Glycocaulis albus</name>
    <dbReference type="NCBI Taxonomy" id="1382801"/>
    <lineage>
        <taxon>Bacteria</taxon>
        <taxon>Pseudomonadati</taxon>
        <taxon>Pseudomonadota</taxon>
        <taxon>Alphaproteobacteria</taxon>
        <taxon>Maricaulales</taxon>
        <taxon>Maricaulaceae</taxon>
        <taxon>Glycocaulis</taxon>
    </lineage>
</organism>
<dbReference type="Proteomes" id="UP000648722">
    <property type="component" value="Unassembled WGS sequence"/>
</dbReference>
<reference evidence="2" key="1">
    <citation type="journal article" date="2019" name="Int. J. Syst. Evol. Microbiol.">
        <title>The Global Catalogue of Microorganisms (GCM) 10K type strain sequencing project: providing services to taxonomists for standard genome sequencing and annotation.</title>
        <authorList>
            <consortium name="The Broad Institute Genomics Platform"/>
            <consortium name="The Broad Institute Genome Sequencing Center for Infectious Disease"/>
            <person name="Wu L."/>
            <person name="Ma J."/>
        </authorList>
    </citation>
    <scope>NUCLEOTIDE SEQUENCE [LARGE SCALE GENOMIC DNA]</scope>
    <source>
        <strain evidence="2">CGMCC 1.12766</strain>
    </source>
</reference>
<gene>
    <name evidence="1" type="primary">csgA</name>
    <name evidence="1" type="ORF">GCM10007420_00330</name>
</gene>
<accession>A0ABQ1XEB9</accession>
<sequence>MSTTLTSLPEYYRAVIVGASGGIGAAFVRHLAADTRCGEVHALSRSGEVPDGPKVRAGSINLEDPASIRAALEPVAANGPVHLAIVASGVLHGENFGPEKTWRHLDAASMARVFAINTTGPALVAAALLDALPREGKSVFAALSARVGSISDNRLGGWHAYRASKAALNQIIRTCSIELARKRREALIVGLHPGTVETALSEPFRGNVPDGRLFTPDYSAECLLNVIDTLTPQQSGRCFDFAGEEVLP</sequence>
<dbReference type="SUPFAM" id="SSF51735">
    <property type="entry name" value="NAD(P)-binding Rossmann-fold domains"/>
    <property type="match status" value="1"/>
</dbReference>
<dbReference type="Gene3D" id="3.40.50.720">
    <property type="entry name" value="NAD(P)-binding Rossmann-like Domain"/>
    <property type="match status" value="1"/>
</dbReference>
<dbReference type="InterPro" id="IPR036291">
    <property type="entry name" value="NAD(P)-bd_dom_sf"/>
</dbReference>
<dbReference type="EMBL" id="BMFS01000001">
    <property type="protein sequence ID" value="GGG89292.1"/>
    <property type="molecule type" value="Genomic_DNA"/>
</dbReference>
<dbReference type="PRINTS" id="PR00081">
    <property type="entry name" value="GDHRDH"/>
</dbReference>
<proteinExistence type="predicted"/>
<comment type="caution">
    <text evidence="1">The sequence shown here is derived from an EMBL/GenBank/DDBJ whole genome shotgun (WGS) entry which is preliminary data.</text>
</comment>
<protein>
    <submittedName>
        <fullName evidence="1">SDR family oxidoreductase</fullName>
    </submittedName>
</protein>
<dbReference type="RefSeq" id="WP_188450532.1">
    <property type="nucleotide sequence ID" value="NZ_BMFS01000001.1"/>
</dbReference>
<dbReference type="Pfam" id="PF00106">
    <property type="entry name" value="adh_short"/>
    <property type="match status" value="1"/>
</dbReference>
<keyword evidence="2" id="KW-1185">Reference proteome</keyword>
<evidence type="ECO:0000313" key="1">
    <source>
        <dbReference type="EMBL" id="GGG89292.1"/>
    </source>
</evidence>